<dbReference type="WBParaSite" id="ACRNAN_scaffold962.g20411.t1">
    <property type="protein sequence ID" value="ACRNAN_scaffold962.g20411.t1"/>
    <property type="gene ID" value="ACRNAN_scaffold962.g20411"/>
</dbReference>
<proteinExistence type="predicted"/>
<reference evidence="3" key="1">
    <citation type="submission" date="2022-11" db="UniProtKB">
        <authorList>
            <consortium name="WormBaseParasite"/>
        </authorList>
    </citation>
    <scope>IDENTIFICATION</scope>
</reference>
<evidence type="ECO:0000256" key="1">
    <source>
        <dbReference type="SAM" id="MobiDB-lite"/>
    </source>
</evidence>
<feature type="region of interest" description="Disordered" evidence="1">
    <location>
        <begin position="209"/>
        <end position="235"/>
    </location>
</feature>
<feature type="region of interest" description="Disordered" evidence="1">
    <location>
        <begin position="146"/>
        <end position="165"/>
    </location>
</feature>
<dbReference type="Proteomes" id="UP000887540">
    <property type="component" value="Unplaced"/>
</dbReference>
<name>A0A914EMP3_9BILA</name>
<feature type="compositionally biased region" description="Low complexity" evidence="1">
    <location>
        <begin position="155"/>
        <end position="165"/>
    </location>
</feature>
<keyword evidence="2" id="KW-1185">Reference proteome</keyword>
<protein>
    <submittedName>
        <fullName evidence="3">Uncharacterized protein</fullName>
    </submittedName>
</protein>
<evidence type="ECO:0000313" key="2">
    <source>
        <dbReference type="Proteomes" id="UP000887540"/>
    </source>
</evidence>
<accession>A0A914EMP3</accession>
<sequence length="311" mass="35898">MKSDAQSHHSFISDRRRSLAPRTSEEEALFLARKYYENKTILEAKLANAINGGRFLRMNLLDMIAVELSTKFNVANRNRKYVEQKLRDMKKEARKYFCLVDNYTTLTSDEILHRCPRVPPEPVKLMMQAMAEDHMAFDSSAWEGLDGQELKQETSQETETQSEDSLTFNEYQQTSEFSLEHDETRPIDIILEAATSSTNNHERQNLEHQNISSQKFSPNKILPPGSISKREKNHTRCHKPILSLRRRLLEEKIAATKSLSKMCEQITKSVQETASNISEAYRAQAEYFKLQMAMTGVTIENINNKNPLFNT</sequence>
<organism evidence="2 3">
    <name type="scientific">Acrobeloides nanus</name>
    <dbReference type="NCBI Taxonomy" id="290746"/>
    <lineage>
        <taxon>Eukaryota</taxon>
        <taxon>Metazoa</taxon>
        <taxon>Ecdysozoa</taxon>
        <taxon>Nematoda</taxon>
        <taxon>Chromadorea</taxon>
        <taxon>Rhabditida</taxon>
        <taxon>Tylenchina</taxon>
        <taxon>Cephalobomorpha</taxon>
        <taxon>Cephaloboidea</taxon>
        <taxon>Cephalobidae</taxon>
        <taxon>Acrobeloides</taxon>
    </lineage>
</organism>
<dbReference type="AlphaFoldDB" id="A0A914EMP3"/>
<evidence type="ECO:0000313" key="3">
    <source>
        <dbReference type="WBParaSite" id="ACRNAN_scaffold962.g20411.t1"/>
    </source>
</evidence>